<dbReference type="InterPro" id="IPR001496">
    <property type="entry name" value="SOCS_box"/>
</dbReference>
<dbReference type="Pfam" id="PF07525">
    <property type="entry name" value="SOCS_box"/>
    <property type="match status" value="1"/>
</dbReference>
<dbReference type="PROSITE" id="PS50297">
    <property type="entry name" value="ANK_REP_REGION"/>
    <property type="match status" value="6"/>
</dbReference>
<dbReference type="Pfam" id="PF13637">
    <property type="entry name" value="Ank_4"/>
    <property type="match status" value="1"/>
</dbReference>
<dbReference type="OrthoDB" id="448455at2759"/>
<feature type="domain" description="SOCS box" evidence="4">
    <location>
        <begin position="479"/>
        <end position="526"/>
    </location>
</feature>
<evidence type="ECO:0000256" key="2">
    <source>
        <dbReference type="ARBA" id="ARBA00023043"/>
    </source>
</evidence>
<dbReference type="PROSITE" id="PS50225">
    <property type="entry name" value="SOCS"/>
    <property type="match status" value="1"/>
</dbReference>
<dbReference type="CDD" id="cd03587">
    <property type="entry name" value="SOCS"/>
    <property type="match status" value="1"/>
</dbReference>
<keyword evidence="2 3" id="KW-0040">ANK repeat</keyword>
<dbReference type="Gene3D" id="1.25.40.20">
    <property type="entry name" value="Ankyrin repeat-containing domain"/>
    <property type="match status" value="2"/>
</dbReference>
<evidence type="ECO:0000256" key="3">
    <source>
        <dbReference type="PROSITE-ProRule" id="PRU00023"/>
    </source>
</evidence>
<feature type="repeat" description="ANK" evidence="3">
    <location>
        <begin position="100"/>
        <end position="132"/>
    </location>
</feature>
<feature type="repeat" description="ANK" evidence="3">
    <location>
        <begin position="238"/>
        <end position="270"/>
    </location>
</feature>
<dbReference type="InterPro" id="IPR036770">
    <property type="entry name" value="Ankyrin_rpt-contain_sf"/>
</dbReference>
<reference evidence="6" key="1">
    <citation type="submission" date="2025-08" db="UniProtKB">
        <authorList>
            <consortium name="RefSeq"/>
        </authorList>
    </citation>
    <scope>IDENTIFICATION</scope>
    <source>
        <tissue evidence="6">Whole sample</tissue>
    </source>
</reference>
<dbReference type="Proteomes" id="UP000694844">
    <property type="component" value="Chromosome 5"/>
</dbReference>
<dbReference type="KEGG" id="cvn:111133522"/>
<dbReference type="AlphaFoldDB" id="A0A8B8EC49"/>
<accession>A0A8B8EC49</accession>
<dbReference type="Pfam" id="PF12796">
    <property type="entry name" value="Ank_2"/>
    <property type="match status" value="3"/>
</dbReference>
<gene>
    <name evidence="6" type="primary">LOC111133522</name>
</gene>
<feature type="repeat" description="ANK" evidence="3">
    <location>
        <begin position="67"/>
        <end position="99"/>
    </location>
</feature>
<evidence type="ECO:0000313" key="6">
    <source>
        <dbReference type="RefSeq" id="XP_022337695.1"/>
    </source>
</evidence>
<evidence type="ECO:0000313" key="5">
    <source>
        <dbReference type="Proteomes" id="UP000694844"/>
    </source>
</evidence>
<dbReference type="GeneID" id="111133522"/>
<dbReference type="SMART" id="SM00969">
    <property type="entry name" value="SOCS_box"/>
    <property type="match status" value="1"/>
</dbReference>
<dbReference type="PRINTS" id="PR01415">
    <property type="entry name" value="ANKYRIN"/>
</dbReference>
<keyword evidence="5" id="KW-1185">Reference proteome</keyword>
<sequence length="526" mass="58559">MSSKLINAIESDDFETVKSLLSEPEHCKLYDVNEGLCMAAKNGQYEMIRTLFQSCVRRPSVQYIDQNQKRAFEYAVLAGSIESVRILLEAGAFINWSDENGLQPLHFAAQTGNVSMINFLIEKGAHVYSARTVKEGLTPFHVAVDYGHMDAVRAFIDSRTVSVNMKTKLRQGGQTPLHRAVLKSHLKIAELLIDQGASIDTRDSEGRQAIHYAAQSDDPNVLEYVIKLGAQIDVTENCGRRAIHYAIYNNKEENVKLLLKYGADIHAEDDNAYLPLYSGVLVESIEIVRCLLLAGADPNKCNRVSRQDYAILMAVSLGNVEIVQMLLDAGADPNVTGTNRSTALHKCQKLKNKEVREAILSMLIKSGARLNVSDKDGYTPLHNCVMQSVLGNFSLSTMKILVQAGSYLSTGSSSSANQDRIPAAPNSPLCFLVWRGFLEAAEYLIQCGWDISNESWMFLPGKTQEQSKFHQWMQELAVSVRPLTVICRQSIRHHILQYTLDSEILTGIQSLPLPVSVKKYLSFQDL</sequence>
<feature type="repeat" description="ANK" evidence="3">
    <location>
        <begin position="205"/>
        <end position="237"/>
    </location>
</feature>
<dbReference type="InterPro" id="IPR002110">
    <property type="entry name" value="Ankyrin_rpt"/>
</dbReference>
<evidence type="ECO:0000259" key="4">
    <source>
        <dbReference type="PROSITE" id="PS50225"/>
    </source>
</evidence>
<dbReference type="RefSeq" id="XP_022337695.1">
    <property type="nucleotide sequence ID" value="XM_022481987.1"/>
</dbReference>
<dbReference type="PANTHER" id="PTHR24173:SF74">
    <property type="entry name" value="ANKYRIN REPEAT DOMAIN-CONTAINING PROTEIN 16"/>
    <property type="match status" value="1"/>
</dbReference>
<feature type="repeat" description="ANK" evidence="3">
    <location>
        <begin position="172"/>
        <end position="204"/>
    </location>
</feature>
<feature type="repeat" description="ANK" evidence="3">
    <location>
        <begin position="135"/>
        <end position="168"/>
    </location>
</feature>
<organism evidence="5 6">
    <name type="scientific">Crassostrea virginica</name>
    <name type="common">Eastern oyster</name>
    <dbReference type="NCBI Taxonomy" id="6565"/>
    <lineage>
        <taxon>Eukaryota</taxon>
        <taxon>Metazoa</taxon>
        <taxon>Spiralia</taxon>
        <taxon>Lophotrochozoa</taxon>
        <taxon>Mollusca</taxon>
        <taxon>Bivalvia</taxon>
        <taxon>Autobranchia</taxon>
        <taxon>Pteriomorphia</taxon>
        <taxon>Ostreida</taxon>
        <taxon>Ostreoidea</taxon>
        <taxon>Ostreidae</taxon>
        <taxon>Crassostrea</taxon>
    </lineage>
</organism>
<dbReference type="PROSITE" id="PS50088">
    <property type="entry name" value="ANK_REPEAT"/>
    <property type="match status" value="8"/>
</dbReference>
<feature type="repeat" description="ANK" evidence="3">
    <location>
        <begin position="339"/>
        <end position="375"/>
    </location>
</feature>
<dbReference type="PANTHER" id="PTHR24173">
    <property type="entry name" value="ANKYRIN REPEAT CONTAINING"/>
    <property type="match status" value="1"/>
</dbReference>
<dbReference type="SUPFAM" id="SSF48403">
    <property type="entry name" value="Ankyrin repeat"/>
    <property type="match status" value="2"/>
</dbReference>
<feature type="repeat" description="ANK" evidence="3">
    <location>
        <begin position="306"/>
        <end position="338"/>
    </location>
</feature>
<evidence type="ECO:0000256" key="1">
    <source>
        <dbReference type="ARBA" id="ARBA00022737"/>
    </source>
</evidence>
<protein>
    <submittedName>
        <fullName evidence="6">Ankyrin-3-like isoform X1</fullName>
    </submittedName>
</protein>
<keyword evidence="1" id="KW-0677">Repeat</keyword>
<name>A0A8B8EC49_CRAVI</name>
<dbReference type="SMART" id="SM00248">
    <property type="entry name" value="ANK"/>
    <property type="match status" value="12"/>
</dbReference>
<proteinExistence type="predicted"/>